<dbReference type="SUPFAM" id="SSF81606">
    <property type="entry name" value="PP2C-like"/>
    <property type="match status" value="1"/>
</dbReference>
<proteinExistence type="predicted"/>
<dbReference type="PANTHER" id="PTHR43156:SF2">
    <property type="entry name" value="STAGE II SPORULATION PROTEIN E"/>
    <property type="match status" value="1"/>
</dbReference>
<sequence length="714" mass="75727">MSLPGGALAPGAARRFVSAALAEWAELDLPGASSLTTRLVEDALVVVSELVTNAVVHAGTDVELLCRFDRDDRTASGWLIVEVSDHHPARPVRDEGAERPYRVERPYGAAEYGRGLRLVAALSEAWGITYRTGVKTVWARLSVDGALAVDGALSVDGALAVDEAIEAYGGGGAAGEAGAYVDARGEEAGACAGDECRGARAYADEEWRDAEAGDGDSGDWSPGDEAPGDWGGCKTRAYDTDGHRGVADDRQWLNRGALSFLAEASDLLAGQLDEDLVAALAGQLLVPRLADWCAVWLEDEGLGWRGGIDGSFGPAPRLARVWHGSENRIEELRRALEKDPPRLPESVRSRAVPVPWPELGGPEEKSELGGPEEKGGREPEEKGGREDEQEEKRKSGAALAYRLIAGGRPLGTLVIGRAGLLRFPDEVTGLVEDLSRRIALAIGAARQYARQATISRVLQRGLLPGAVAEIPGVSSALVYEPCDMGGPSGDFYDLFPAGRGRWCFAIGDVQGKGPEAAVVIGLARPWLRLLAREGYGVADVLDRLNQLLLDDATEAADAAARALVTAGDPGLVDAEGPQTRFLSLLYGELVPFDGGVRCTLASAGHPLPLVLGPDGDVRAVAEPQTLLGVIEDTEYVSETFELRPGDTLLCVTDGVTERRCGPRMFDDGDGLATALVGCVGLSAQLVAERIRRLVHEFGQRPPEDDLALLVLQEE</sequence>
<dbReference type="InterPro" id="IPR003594">
    <property type="entry name" value="HATPase_dom"/>
</dbReference>
<dbReference type="SMART" id="SM00331">
    <property type="entry name" value="PP2C_SIG"/>
    <property type="match status" value="1"/>
</dbReference>
<evidence type="ECO:0000259" key="3">
    <source>
        <dbReference type="SMART" id="SM00331"/>
    </source>
</evidence>
<feature type="compositionally biased region" description="Basic and acidic residues" evidence="2">
    <location>
        <begin position="362"/>
        <end position="392"/>
    </location>
</feature>
<organism evidence="4 5">
    <name type="scientific">Streptomyces ipomoeae</name>
    <dbReference type="NCBI Taxonomy" id="103232"/>
    <lineage>
        <taxon>Bacteria</taxon>
        <taxon>Bacillati</taxon>
        <taxon>Actinomycetota</taxon>
        <taxon>Actinomycetes</taxon>
        <taxon>Kitasatosporales</taxon>
        <taxon>Streptomycetaceae</taxon>
        <taxon>Streptomyces</taxon>
    </lineage>
</organism>
<reference evidence="4 5" key="1">
    <citation type="submission" date="2019-03" db="EMBL/GenBank/DDBJ databases">
        <title>Comparative genomic analyses of the sweetpotato soil rot pathogen, Streptomyces ipomoeae.</title>
        <authorList>
            <person name="Ruschel Soares N."/>
            <person name="Badger J.H."/>
            <person name="Huguet-Tapia J.C."/>
            <person name="Clark C.A."/>
            <person name="Pettis G.S."/>
        </authorList>
    </citation>
    <scope>NUCLEOTIDE SEQUENCE [LARGE SCALE GENOMIC DNA]</scope>
    <source>
        <strain evidence="4 5">88-35</strain>
    </source>
</reference>
<feature type="compositionally biased region" description="Basic and acidic residues" evidence="2">
    <location>
        <begin position="339"/>
        <end position="348"/>
    </location>
</feature>
<dbReference type="GO" id="GO:0016791">
    <property type="term" value="F:phosphatase activity"/>
    <property type="evidence" value="ECO:0007669"/>
    <property type="project" value="TreeGrafter"/>
</dbReference>
<dbReference type="InterPro" id="IPR052016">
    <property type="entry name" value="Bact_Sigma-Reg"/>
</dbReference>
<dbReference type="InterPro" id="IPR001932">
    <property type="entry name" value="PPM-type_phosphatase-like_dom"/>
</dbReference>
<dbReference type="Pfam" id="PF07228">
    <property type="entry name" value="SpoIIE"/>
    <property type="match status" value="1"/>
</dbReference>
<evidence type="ECO:0000256" key="2">
    <source>
        <dbReference type="SAM" id="MobiDB-lite"/>
    </source>
</evidence>
<feature type="domain" description="PPM-type phosphatase" evidence="3">
    <location>
        <begin position="473"/>
        <end position="713"/>
    </location>
</feature>
<keyword evidence="1" id="KW-0378">Hydrolase</keyword>
<protein>
    <submittedName>
        <fullName evidence="4">Protein phosphatase</fullName>
    </submittedName>
</protein>
<dbReference type="SUPFAM" id="SSF55781">
    <property type="entry name" value="GAF domain-like"/>
    <property type="match status" value="1"/>
</dbReference>
<evidence type="ECO:0000313" key="4">
    <source>
        <dbReference type="EMBL" id="TQE17338.1"/>
    </source>
</evidence>
<dbReference type="AlphaFoldDB" id="A0AAE9AW51"/>
<feature type="region of interest" description="Disordered" evidence="2">
    <location>
        <begin position="209"/>
        <end position="235"/>
    </location>
</feature>
<dbReference type="Gene3D" id="3.30.565.10">
    <property type="entry name" value="Histidine kinase-like ATPase, C-terminal domain"/>
    <property type="match status" value="1"/>
</dbReference>
<dbReference type="EMBL" id="SPAZ01000340">
    <property type="protein sequence ID" value="TQE17338.1"/>
    <property type="molecule type" value="Genomic_DNA"/>
</dbReference>
<dbReference type="PANTHER" id="PTHR43156">
    <property type="entry name" value="STAGE II SPORULATION PROTEIN E-RELATED"/>
    <property type="match status" value="1"/>
</dbReference>
<dbReference type="Gene3D" id="3.30.450.40">
    <property type="match status" value="1"/>
</dbReference>
<dbReference type="FunFam" id="3.60.40.10:FF:000034">
    <property type="entry name" value="PAS domain S-box protein"/>
    <property type="match status" value="1"/>
</dbReference>
<dbReference type="InterPro" id="IPR036890">
    <property type="entry name" value="HATPase_C_sf"/>
</dbReference>
<evidence type="ECO:0000256" key="1">
    <source>
        <dbReference type="ARBA" id="ARBA00022801"/>
    </source>
</evidence>
<dbReference type="Pfam" id="PF13581">
    <property type="entry name" value="HATPase_c_2"/>
    <property type="match status" value="1"/>
</dbReference>
<dbReference type="Gene3D" id="3.60.40.10">
    <property type="entry name" value="PPM-type phosphatase domain"/>
    <property type="match status" value="1"/>
</dbReference>
<evidence type="ECO:0000313" key="5">
    <source>
        <dbReference type="Proteomes" id="UP000318720"/>
    </source>
</evidence>
<dbReference type="RefSeq" id="WP_141586047.1">
    <property type="nucleotide sequence ID" value="NZ_SPAZ01000340.1"/>
</dbReference>
<accession>A0AAE9AW51</accession>
<comment type="caution">
    <text evidence="4">The sequence shown here is derived from an EMBL/GenBank/DDBJ whole genome shotgun (WGS) entry which is preliminary data.</text>
</comment>
<dbReference type="CDD" id="cd16936">
    <property type="entry name" value="HATPase_RsbW-like"/>
    <property type="match status" value="1"/>
</dbReference>
<name>A0AAE9AW51_9ACTN</name>
<dbReference type="InterPro" id="IPR036457">
    <property type="entry name" value="PPM-type-like_dom_sf"/>
</dbReference>
<dbReference type="SUPFAM" id="SSF55874">
    <property type="entry name" value="ATPase domain of HSP90 chaperone/DNA topoisomerase II/histidine kinase"/>
    <property type="match status" value="1"/>
</dbReference>
<feature type="region of interest" description="Disordered" evidence="2">
    <location>
        <begin position="339"/>
        <end position="392"/>
    </location>
</feature>
<gene>
    <name evidence="4" type="ORF">Sipo8835_41945</name>
</gene>
<dbReference type="Proteomes" id="UP000318720">
    <property type="component" value="Unassembled WGS sequence"/>
</dbReference>
<dbReference type="InterPro" id="IPR029016">
    <property type="entry name" value="GAF-like_dom_sf"/>
</dbReference>